<name>A0A2P7Z1Q0_9PEZI</name>
<gene>
    <name evidence="2" type="ORF">B9Z65_4047</name>
</gene>
<dbReference type="GO" id="GO:0000287">
    <property type="term" value="F:magnesium ion binding"/>
    <property type="evidence" value="ECO:0007669"/>
    <property type="project" value="TreeGrafter"/>
</dbReference>
<dbReference type="GO" id="GO:0050333">
    <property type="term" value="F:thiamine triphosphate phosphatase activity"/>
    <property type="evidence" value="ECO:0007669"/>
    <property type="project" value="InterPro"/>
</dbReference>
<dbReference type="PANTHER" id="PTHR14586">
    <property type="entry name" value="THIAMINE-TRIPHOSPHATASE"/>
    <property type="match status" value="1"/>
</dbReference>
<evidence type="ECO:0000259" key="1">
    <source>
        <dbReference type="Pfam" id="PF01928"/>
    </source>
</evidence>
<proteinExistence type="predicted"/>
<dbReference type="InterPro" id="IPR023577">
    <property type="entry name" value="CYTH_domain"/>
</dbReference>
<evidence type="ECO:0000313" key="2">
    <source>
        <dbReference type="EMBL" id="PSK42133.1"/>
    </source>
</evidence>
<reference evidence="2 3" key="1">
    <citation type="submission" date="2017-05" db="EMBL/GenBank/DDBJ databases">
        <title>Draft genome sequence of Elsinoe australis.</title>
        <authorList>
            <person name="Cheng Q."/>
        </authorList>
    </citation>
    <scope>NUCLEOTIDE SEQUENCE [LARGE SCALE GENOMIC DNA]</scope>
    <source>
        <strain evidence="2 3">NL1</strain>
    </source>
</reference>
<organism evidence="2 3">
    <name type="scientific">Elsinoe australis</name>
    <dbReference type="NCBI Taxonomy" id="40998"/>
    <lineage>
        <taxon>Eukaryota</taxon>
        <taxon>Fungi</taxon>
        <taxon>Dikarya</taxon>
        <taxon>Ascomycota</taxon>
        <taxon>Pezizomycotina</taxon>
        <taxon>Dothideomycetes</taxon>
        <taxon>Dothideomycetidae</taxon>
        <taxon>Myriangiales</taxon>
        <taxon>Elsinoaceae</taxon>
        <taxon>Elsinoe</taxon>
    </lineage>
</organism>
<dbReference type="SUPFAM" id="SSF55154">
    <property type="entry name" value="CYTH-like phosphatases"/>
    <property type="match status" value="1"/>
</dbReference>
<feature type="domain" description="CYTH" evidence="1">
    <location>
        <begin position="43"/>
        <end position="181"/>
    </location>
</feature>
<dbReference type="OrthoDB" id="442176at2759"/>
<dbReference type="InterPro" id="IPR039582">
    <property type="entry name" value="THTPA"/>
</dbReference>
<dbReference type="InterPro" id="IPR033469">
    <property type="entry name" value="CYTH-like_dom_sf"/>
</dbReference>
<evidence type="ECO:0000313" key="3">
    <source>
        <dbReference type="Proteomes" id="UP000243723"/>
    </source>
</evidence>
<keyword evidence="3" id="KW-1185">Reference proteome</keyword>
<dbReference type="AlphaFoldDB" id="A0A2P7Z1Q0"/>
<sequence>MPPNPIKHLNLEIERAFPSLTRHFPTNDGNPPFTTLHRLPASRFTDTYHDTASSQLHQQGVYLRRRNGEWQAKFAIGDTTTPLKGGVKKFEEVHGLDRITRCMGLVLDSEEEVAKEGGKEETAQGSAGTGRDFKETAGSVILAQLKTVARFRTTRHRWFVDGEYEIAVDRTCFGHVVGEVEFVGEMGLEGGEMVGLKVGGKGGLVLGGGDGAVHGGRQGVEGEEMVGVAADFAASKVERFMERYAWAFERGEGKGKLTAYFERYGWPEGWEREGGAVVVNEAGGVQYLGWVGVMDYGVCVHRPEGRGKGGGKKGGEVLGKKAAEQQYLGWTGVMDYGFRN</sequence>
<dbReference type="EMBL" id="NHZQ01000335">
    <property type="protein sequence ID" value="PSK42133.1"/>
    <property type="molecule type" value="Genomic_DNA"/>
</dbReference>
<dbReference type="PANTHER" id="PTHR14586:SF1">
    <property type="entry name" value="THIAMINE-TRIPHOSPHATASE"/>
    <property type="match status" value="1"/>
</dbReference>
<dbReference type="Pfam" id="PF01928">
    <property type="entry name" value="CYTH"/>
    <property type="match status" value="1"/>
</dbReference>
<protein>
    <recommendedName>
        <fullName evidence="1">CYTH domain-containing protein</fullName>
    </recommendedName>
</protein>
<dbReference type="STRING" id="40998.A0A2P7Z1Q0"/>
<accession>A0A2P7Z1Q0</accession>
<dbReference type="Gene3D" id="2.40.320.10">
    <property type="entry name" value="Hypothetical Protein Pfu-838710-001"/>
    <property type="match status" value="1"/>
</dbReference>
<dbReference type="Proteomes" id="UP000243723">
    <property type="component" value="Unassembled WGS sequence"/>
</dbReference>
<comment type="caution">
    <text evidence="2">The sequence shown here is derived from an EMBL/GenBank/DDBJ whole genome shotgun (WGS) entry which is preliminary data.</text>
</comment>
<dbReference type="GO" id="GO:0042357">
    <property type="term" value="P:thiamine diphosphate metabolic process"/>
    <property type="evidence" value="ECO:0007669"/>
    <property type="project" value="TreeGrafter"/>
</dbReference>